<name>A0A059VIU2_9ASPA</name>
<gene>
    <name evidence="1" type="primary">atpF</name>
</gene>
<accession>A0A059VIU2</accession>
<protein>
    <submittedName>
        <fullName evidence="1">AtpF</fullName>
    </submittedName>
</protein>
<evidence type="ECO:0000313" key="1">
    <source>
        <dbReference type="EMBL" id="AHZ94411.1"/>
    </source>
</evidence>
<feature type="non-terminal residue" evidence="1">
    <location>
        <position position="32"/>
    </location>
</feature>
<dbReference type="EMBL" id="KF695130">
    <property type="protein sequence ID" value="AHZ94411.1"/>
    <property type="molecule type" value="Genomic_DNA"/>
</dbReference>
<organism evidence="1">
    <name type="scientific">Neottia kiusiana</name>
    <dbReference type="NCBI Taxonomy" id="1499947"/>
    <lineage>
        <taxon>Eukaryota</taxon>
        <taxon>Viridiplantae</taxon>
        <taxon>Streptophyta</taxon>
        <taxon>Embryophyta</taxon>
        <taxon>Tracheophyta</taxon>
        <taxon>Spermatophyta</taxon>
        <taxon>Magnoliopsida</taxon>
        <taxon>Liliopsida</taxon>
        <taxon>Asparagales</taxon>
        <taxon>Orchidaceae</taxon>
        <taxon>Epidendroideae</taxon>
        <taxon>Neottieae</taxon>
        <taxon>Neottia</taxon>
    </lineage>
</organism>
<dbReference type="AlphaFoldDB" id="A0A059VIU2"/>
<geneLocation type="chloroplast" evidence="1"/>
<keyword evidence="1" id="KW-0934">Plastid</keyword>
<reference evidence="1" key="1">
    <citation type="submission" date="2013-09" db="EMBL/GenBank/DDBJ databases">
        <authorList>
            <person name="Park C.-W."/>
            <person name="Kim H.-M."/>
            <person name="Oh S.-H."/>
            <person name="Kim C.-S."/>
            <person name="Bhandari G.S."/>
        </authorList>
    </citation>
    <scope>NUCLEOTIDE SEQUENCE</scope>
    <source>
        <strain evidence="1">NK_5632</strain>
    </source>
</reference>
<reference evidence="1" key="2">
    <citation type="journal article" date="2014" name="Mol. Ecol. Resour.">
        <title>DNA barcoding of Orchidaceae in Korea.</title>
        <authorList>
            <person name="Kim H.M."/>
            <person name="Oh S.H."/>
            <person name="Bhandari G.S."/>
            <person name="Kim C.S."/>
            <person name="Park C.W."/>
        </authorList>
    </citation>
    <scope>NUCLEOTIDE SEQUENCE</scope>
    <source>
        <strain evidence="1">NK_5632</strain>
    </source>
</reference>
<keyword evidence="1" id="KW-0150">Chloroplast</keyword>
<proteinExistence type="predicted"/>
<sequence>MKNRIDSFVSGGHCPSAMSFKFNTDILEKNMI</sequence>